<feature type="active site" evidence="3">
    <location>
        <position position="184"/>
    </location>
</feature>
<dbReference type="EMBL" id="VRSV01000001">
    <property type="protein sequence ID" value="TXK12478.1"/>
    <property type="molecule type" value="Genomic_DNA"/>
</dbReference>
<dbReference type="InterPro" id="IPR033140">
    <property type="entry name" value="Lipase_GDXG_put_SER_AS"/>
</dbReference>
<evidence type="ECO:0000256" key="3">
    <source>
        <dbReference type="PROSITE-ProRule" id="PRU10038"/>
    </source>
</evidence>
<protein>
    <submittedName>
        <fullName evidence="5">Alpha/beta hydrolase fold domain-containing protein</fullName>
    </submittedName>
</protein>
<dbReference type="SUPFAM" id="SSF53474">
    <property type="entry name" value="alpha/beta-Hydrolases"/>
    <property type="match status" value="1"/>
</dbReference>
<reference evidence="5 6" key="1">
    <citation type="submission" date="2019-08" db="EMBL/GenBank/DDBJ databases">
        <authorList>
            <person name="Dong K."/>
        </authorList>
    </citation>
    <scope>NUCLEOTIDE SEQUENCE [LARGE SCALE GENOMIC DNA]</scope>
    <source>
        <strain evidence="5 6">JCM14558</strain>
    </source>
</reference>
<dbReference type="OrthoDB" id="9803828at2"/>
<dbReference type="PANTHER" id="PTHR48081:SF8">
    <property type="entry name" value="ALPHA_BETA HYDROLASE FOLD-3 DOMAIN-CONTAINING PROTEIN-RELATED"/>
    <property type="match status" value="1"/>
</dbReference>
<accession>A0A5C8I026</accession>
<evidence type="ECO:0000256" key="2">
    <source>
        <dbReference type="ARBA" id="ARBA00022801"/>
    </source>
</evidence>
<dbReference type="PANTHER" id="PTHR48081">
    <property type="entry name" value="AB HYDROLASE SUPERFAMILY PROTEIN C4A8.06C"/>
    <property type="match status" value="1"/>
</dbReference>
<dbReference type="GO" id="GO:0016787">
    <property type="term" value="F:hydrolase activity"/>
    <property type="evidence" value="ECO:0007669"/>
    <property type="project" value="UniProtKB-KW"/>
</dbReference>
<comment type="caution">
    <text evidence="5">The sequence shown here is derived from an EMBL/GenBank/DDBJ whole genome shotgun (WGS) entry which is preliminary data.</text>
</comment>
<dbReference type="InterPro" id="IPR050300">
    <property type="entry name" value="GDXG_lipolytic_enzyme"/>
</dbReference>
<evidence type="ECO:0000313" key="5">
    <source>
        <dbReference type="EMBL" id="TXK12478.1"/>
    </source>
</evidence>
<sequence>MRGPPSIPSADDGGLMTALFVPDRTGAPLDADLARIQAAIQESGRYPIGFDIPGPEARRRARERDAEFYAPEAFDVASIEDTVIHLATRDIPVRIQRPHEPKGGTVVYFHGGNWIHGDLDSHQSSAARLALRTGATVVQVDYRLAPEHPFPAAVDDACDALKWSVDNVGGLGGDPQRVAVAGDSSGGNLAAVAAQWARDEGILLAAQLLLYPVTFLGDFARELVGRQYLGDALDTVGEDPRLGPAFGRLEGLAPAIVGVGEHDFLYEDNIAYARALADADVAVTLRVFPTLPHGFFGHGASSPTADAAADLLCRDLAGALSEPRTEAAR</sequence>
<evidence type="ECO:0000259" key="4">
    <source>
        <dbReference type="Pfam" id="PF07859"/>
    </source>
</evidence>
<dbReference type="Proteomes" id="UP000321034">
    <property type="component" value="Unassembled WGS sequence"/>
</dbReference>
<dbReference type="InterPro" id="IPR013094">
    <property type="entry name" value="AB_hydrolase_3"/>
</dbReference>
<evidence type="ECO:0000313" key="6">
    <source>
        <dbReference type="Proteomes" id="UP000321034"/>
    </source>
</evidence>
<dbReference type="InterPro" id="IPR029058">
    <property type="entry name" value="AB_hydrolase_fold"/>
</dbReference>
<comment type="similarity">
    <text evidence="1">Belongs to the 'GDXG' lipolytic enzyme family.</text>
</comment>
<dbReference type="Pfam" id="PF07859">
    <property type="entry name" value="Abhydrolase_3"/>
    <property type="match status" value="1"/>
</dbReference>
<proteinExistence type="inferred from homology"/>
<keyword evidence="2 5" id="KW-0378">Hydrolase</keyword>
<name>A0A5C8I026_9MICO</name>
<keyword evidence="6" id="KW-1185">Reference proteome</keyword>
<dbReference type="AlphaFoldDB" id="A0A5C8I026"/>
<organism evidence="5 6">
    <name type="scientific">Microbacterium hatanonis</name>
    <dbReference type="NCBI Taxonomy" id="404366"/>
    <lineage>
        <taxon>Bacteria</taxon>
        <taxon>Bacillati</taxon>
        <taxon>Actinomycetota</taxon>
        <taxon>Actinomycetes</taxon>
        <taxon>Micrococcales</taxon>
        <taxon>Microbacteriaceae</taxon>
        <taxon>Microbacterium</taxon>
    </lineage>
</organism>
<feature type="domain" description="Alpha/beta hydrolase fold-3" evidence="4">
    <location>
        <begin position="106"/>
        <end position="296"/>
    </location>
</feature>
<dbReference type="Gene3D" id="3.40.50.1820">
    <property type="entry name" value="alpha/beta hydrolase"/>
    <property type="match status" value="1"/>
</dbReference>
<evidence type="ECO:0000256" key="1">
    <source>
        <dbReference type="ARBA" id="ARBA00010515"/>
    </source>
</evidence>
<gene>
    <name evidence="5" type="ORF">FVP77_03090</name>
</gene>
<dbReference type="PROSITE" id="PS01174">
    <property type="entry name" value="LIPASE_GDXG_SER"/>
    <property type="match status" value="1"/>
</dbReference>